<keyword evidence="1" id="KW-0175">Coiled coil</keyword>
<reference evidence="2 3" key="1">
    <citation type="submission" date="2024-03" db="EMBL/GenBank/DDBJ databases">
        <title>A high-quality draft genome sequence of Diaporthe vaccinii, a causative agent of upright dieback and viscid rot disease in cranberry plants.</title>
        <authorList>
            <person name="Sarrasin M."/>
            <person name="Lang B.F."/>
            <person name="Burger G."/>
        </authorList>
    </citation>
    <scope>NUCLEOTIDE SEQUENCE [LARGE SCALE GENOMIC DNA]</scope>
    <source>
        <strain evidence="2 3">IS7</strain>
    </source>
</reference>
<organism evidence="2 3">
    <name type="scientific">Diaporthe vaccinii</name>
    <dbReference type="NCBI Taxonomy" id="105482"/>
    <lineage>
        <taxon>Eukaryota</taxon>
        <taxon>Fungi</taxon>
        <taxon>Dikarya</taxon>
        <taxon>Ascomycota</taxon>
        <taxon>Pezizomycotina</taxon>
        <taxon>Sordariomycetes</taxon>
        <taxon>Sordariomycetidae</taxon>
        <taxon>Diaporthales</taxon>
        <taxon>Diaporthaceae</taxon>
        <taxon>Diaporthe</taxon>
        <taxon>Diaporthe eres species complex</taxon>
    </lineage>
</organism>
<gene>
    <name evidence="2" type="ORF">FJTKL_05171</name>
</gene>
<feature type="coiled-coil region" evidence="1">
    <location>
        <begin position="106"/>
        <end position="133"/>
    </location>
</feature>
<sequence length="214" mass="24710">MNMRRGDSQNKFVVKGTVFGCLKEVYSAFPDLNMHFGLDEMGHLKMHANIGQWERELASRVLGPRGDRAEDGAIVSLDTYWRTLVGNRTALSAGDSEFTCATLYALRDFHVRMMRLKEKLEELNERYGSYDAVFSEGGYNSTKNIRRPWPFENTRRQWHSRSRNMGEVQVGRQLFTTADALDLETWGTRKVMCERGRWDVQTGGCGIHSWDDER</sequence>
<dbReference type="Proteomes" id="UP001600888">
    <property type="component" value="Unassembled WGS sequence"/>
</dbReference>
<keyword evidence="3" id="KW-1185">Reference proteome</keyword>
<evidence type="ECO:0000313" key="3">
    <source>
        <dbReference type="Proteomes" id="UP001600888"/>
    </source>
</evidence>
<evidence type="ECO:0000256" key="1">
    <source>
        <dbReference type="SAM" id="Coils"/>
    </source>
</evidence>
<protein>
    <submittedName>
        <fullName evidence="2">Uncharacterized protein</fullName>
    </submittedName>
</protein>
<name>A0ABR4FFB6_9PEZI</name>
<proteinExistence type="predicted"/>
<accession>A0ABR4FFB6</accession>
<evidence type="ECO:0000313" key="2">
    <source>
        <dbReference type="EMBL" id="KAL2293200.1"/>
    </source>
</evidence>
<dbReference type="EMBL" id="JBAWTH010000001">
    <property type="protein sequence ID" value="KAL2293200.1"/>
    <property type="molecule type" value="Genomic_DNA"/>
</dbReference>
<comment type="caution">
    <text evidence="2">The sequence shown here is derived from an EMBL/GenBank/DDBJ whole genome shotgun (WGS) entry which is preliminary data.</text>
</comment>